<evidence type="ECO:0000313" key="3">
    <source>
        <dbReference type="Proteomes" id="UP000054032"/>
    </source>
</evidence>
<dbReference type="GeneID" id="19124161"/>
<dbReference type="OrthoDB" id="5343652at2759"/>
<dbReference type="HOGENOM" id="CLU_057749_0_0_1"/>
<dbReference type="Proteomes" id="UP000054032">
    <property type="component" value="Unassembled WGS sequence"/>
</dbReference>
<dbReference type="STRING" id="930090.W6YVG6"/>
<sequence length="236" mass="27404">MLTKKGRVLYVFSIGLHKKDEDILRSIQSTLGIGKIYPQGKQGVQFRVESKKELLILIEHFDKYPLITKKSKDFLCFKKAIFLIKNREHLTKEGLRKLVSLKALMGFISAEGCFILSIHKSTSVKIGYQVQLKFVLSQHIRDKELFEYFVKYLGYDFIVTNFSDLKDKFLPLLHLQHPIVGYKYLDYLYFMQAVEMVQKKLHLTEQGLNKLREIQVSMNSGRNNTPSQDTGSDTTD</sequence>
<protein>
    <recommendedName>
        <fullName evidence="1">Homing endonuclease LAGLIDADG domain-containing protein</fullName>
    </recommendedName>
</protein>
<dbReference type="PANTHER" id="PTHR36181:SF4">
    <property type="entry name" value="LAGLIDADG ENDONUCLEASE"/>
    <property type="match status" value="1"/>
</dbReference>
<name>W6YVG6_COCMI</name>
<feature type="domain" description="Homing endonuclease LAGLIDADG" evidence="1">
    <location>
        <begin position="7"/>
        <end position="80"/>
    </location>
</feature>
<dbReference type="InterPro" id="IPR051289">
    <property type="entry name" value="LAGLIDADG_Endonuclease"/>
</dbReference>
<feature type="domain" description="Homing endonuclease LAGLIDADG" evidence="1">
    <location>
        <begin position="104"/>
        <end position="193"/>
    </location>
</feature>
<keyword evidence="3" id="KW-1185">Reference proteome</keyword>
<dbReference type="PANTHER" id="PTHR36181">
    <property type="entry name" value="INTRON-ENCODED ENDONUCLEASE AI3-RELATED"/>
    <property type="match status" value="1"/>
</dbReference>
<dbReference type="InterPro" id="IPR004860">
    <property type="entry name" value="LAGLIDADG_dom"/>
</dbReference>
<dbReference type="EMBL" id="KI964381">
    <property type="protein sequence ID" value="EUC39499.1"/>
    <property type="molecule type" value="Genomic_DNA"/>
</dbReference>
<dbReference type="SUPFAM" id="SSF55608">
    <property type="entry name" value="Homing endonucleases"/>
    <property type="match status" value="2"/>
</dbReference>
<dbReference type="Pfam" id="PF00961">
    <property type="entry name" value="LAGLIDADG_1"/>
    <property type="match status" value="2"/>
</dbReference>
<dbReference type="GO" id="GO:0004519">
    <property type="term" value="F:endonuclease activity"/>
    <property type="evidence" value="ECO:0007669"/>
    <property type="project" value="InterPro"/>
</dbReference>
<reference evidence="2 3" key="1">
    <citation type="journal article" date="2013" name="PLoS Genet.">
        <title>Comparative genome structure, secondary metabolite, and effector coding capacity across Cochliobolus pathogens.</title>
        <authorList>
            <person name="Condon B.J."/>
            <person name="Leng Y."/>
            <person name="Wu D."/>
            <person name="Bushley K.E."/>
            <person name="Ohm R.A."/>
            <person name="Otillar R."/>
            <person name="Martin J."/>
            <person name="Schackwitz W."/>
            <person name="Grimwood J."/>
            <person name="MohdZainudin N."/>
            <person name="Xue C."/>
            <person name="Wang R."/>
            <person name="Manning V.A."/>
            <person name="Dhillon B."/>
            <person name="Tu Z.J."/>
            <person name="Steffenson B.J."/>
            <person name="Salamov A."/>
            <person name="Sun H."/>
            <person name="Lowry S."/>
            <person name="LaButti K."/>
            <person name="Han J."/>
            <person name="Copeland A."/>
            <person name="Lindquist E."/>
            <person name="Barry K."/>
            <person name="Schmutz J."/>
            <person name="Baker S.E."/>
            <person name="Ciuffetti L.M."/>
            <person name="Grigoriev I.V."/>
            <person name="Zhong S."/>
            <person name="Turgeon B.G."/>
        </authorList>
    </citation>
    <scope>NUCLEOTIDE SEQUENCE [LARGE SCALE GENOMIC DNA]</scope>
    <source>
        <strain evidence="2 3">ATCC 44560</strain>
    </source>
</reference>
<dbReference type="AlphaFoldDB" id="W6YVG6"/>
<dbReference type="GO" id="GO:0005739">
    <property type="term" value="C:mitochondrion"/>
    <property type="evidence" value="ECO:0007669"/>
    <property type="project" value="UniProtKB-ARBA"/>
</dbReference>
<dbReference type="RefSeq" id="XP_007693982.1">
    <property type="nucleotide sequence ID" value="XM_007695792.1"/>
</dbReference>
<evidence type="ECO:0000259" key="1">
    <source>
        <dbReference type="Pfam" id="PF00961"/>
    </source>
</evidence>
<evidence type="ECO:0000313" key="2">
    <source>
        <dbReference type="EMBL" id="EUC39499.1"/>
    </source>
</evidence>
<dbReference type="KEGG" id="bor:COCMIDRAFT_41957"/>
<dbReference type="Gene3D" id="3.10.28.10">
    <property type="entry name" value="Homing endonucleases"/>
    <property type="match status" value="2"/>
</dbReference>
<dbReference type="InterPro" id="IPR027434">
    <property type="entry name" value="Homing_endonucl"/>
</dbReference>
<accession>W6YVG6</accession>
<organism evidence="2 3">
    <name type="scientific">Bipolaris oryzae ATCC 44560</name>
    <dbReference type="NCBI Taxonomy" id="930090"/>
    <lineage>
        <taxon>Eukaryota</taxon>
        <taxon>Fungi</taxon>
        <taxon>Dikarya</taxon>
        <taxon>Ascomycota</taxon>
        <taxon>Pezizomycotina</taxon>
        <taxon>Dothideomycetes</taxon>
        <taxon>Pleosporomycetidae</taxon>
        <taxon>Pleosporales</taxon>
        <taxon>Pleosporineae</taxon>
        <taxon>Pleosporaceae</taxon>
        <taxon>Bipolaris</taxon>
    </lineage>
</organism>
<gene>
    <name evidence="2" type="ORF">COCMIDRAFT_41957</name>
</gene>
<proteinExistence type="predicted"/>